<dbReference type="Pfam" id="PF15594">
    <property type="entry name" value="Imm50"/>
    <property type="match status" value="1"/>
</dbReference>
<sequence length="131" mass="14487">MDWVDYLHNPEGIRAVFGNEAPSLNNVDINFIRLDTSGPAVAINFVLEKFPEPAPAKWVAAGKNAVMLELSFFVVEDVSLNGLARSMICDLRISRDADGLIVLDMGSIPEMRVASRYLSLAKMVAYARDDR</sequence>
<name>A0ABW9FU44_9NOCA</name>
<keyword evidence="2" id="KW-1185">Reference proteome</keyword>
<protein>
    <submittedName>
        <fullName evidence="1">Imm50 family immunity protein</fullName>
    </submittedName>
</protein>
<reference evidence="1 2" key="1">
    <citation type="submission" date="2023-11" db="EMBL/GenBank/DDBJ databases">
        <authorList>
            <person name="Val-Calvo J."/>
            <person name="Scortti M."/>
            <person name="Vazquez-Boland J."/>
        </authorList>
    </citation>
    <scope>NUCLEOTIDE SEQUENCE [LARGE SCALE GENOMIC DNA]</scope>
    <source>
        <strain evidence="1 2">DSM 46662</strain>
    </source>
</reference>
<evidence type="ECO:0000313" key="2">
    <source>
        <dbReference type="Proteomes" id="UP001629744"/>
    </source>
</evidence>
<organism evidence="1 2">
    <name type="scientific">Prescottella soli</name>
    <dbReference type="NCBI Taxonomy" id="1543852"/>
    <lineage>
        <taxon>Bacteria</taxon>
        <taxon>Bacillati</taxon>
        <taxon>Actinomycetota</taxon>
        <taxon>Actinomycetes</taxon>
        <taxon>Mycobacteriales</taxon>
        <taxon>Nocardiaceae</taxon>
        <taxon>Prescottella</taxon>
    </lineage>
</organism>
<dbReference type="EMBL" id="JBDLNU010000003">
    <property type="protein sequence ID" value="MFM1729121.1"/>
    <property type="molecule type" value="Genomic_DNA"/>
</dbReference>
<gene>
    <name evidence="1" type="ORF">ABEU19_002621</name>
</gene>
<dbReference type="Proteomes" id="UP001629744">
    <property type="component" value="Unassembled WGS sequence"/>
</dbReference>
<accession>A0ABW9FU44</accession>
<dbReference type="InterPro" id="IPR028957">
    <property type="entry name" value="Imm50"/>
</dbReference>
<evidence type="ECO:0000313" key="1">
    <source>
        <dbReference type="EMBL" id="MFM1729121.1"/>
    </source>
</evidence>
<comment type="caution">
    <text evidence="1">The sequence shown here is derived from an EMBL/GenBank/DDBJ whole genome shotgun (WGS) entry which is preliminary data.</text>
</comment>
<proteinExistence type="predicted"/>
<dbReference type="RefSeq" id="WP_348606210.1">
    <property type="nucleotide sequence ID" value="NZ_CP157276.1"/>
</dbReference>